<dbReference type="GO" id="GO:0008360">
    <property type="term" value="P:regulation of cell shape"/>
    <property type="evidence" value="ECO:0007669"/>
    <property type="project" value="UniProtKB-KW"/>
</dbReference>
<evidence type="ECO:0000256" key="5">
    <source>
        <dbReference type="ARBA" id="ARBA00022475"/>
    </source>
</evidence>
<evidence type="ECO:0000256" key="4">
    <source>
        <dbReference type="ARBA" id="ARBA00007171"/>
    </source>
</evidence>
<feature type="transmembrane region" description="Helical" evidence="12">
    <location>
        <begin position="252"/>
        <end position="280"/>
    </location>
</feature>
<name>A0A839RQE9_9ACTN</name>
<evidence type="ECO:0000256" key="1">
    <source>
        <dbReference type="ARBA" id="ARBA00004141"/>
    </source>
</evidence>
<dbReference type="Pfam" id="PF01098">
    <property type="entry name" value="FTSW_RODA_SPOVE"/>
    <property type="match status" value="1"/>
</dbReference>
<dbReference type="PANTHER" id="PTHR30627">
    <property type="entry name" value="PEPTIDOGLYCAN D,D-TRANSPEPTIDASE"/>
    <property type="match status" value="1"/>
</dbReference>
<feature type="transmembrane region" description="Helical" evidence="12">
    <location>
        <begin position="292"/>
        <end position="314"/>
    </location>
</feature>
<evidence type="ECO:0000256" key="11">
    <source>
        <dbReference type="ARBA" id="ARBA00023316"/>
    </source>
</evidence>
<dbReference type="Gene3D" id="3.40.710.10">
    <property type="entry name" value="DD-peptidase/beta-lactamase superfamily"/>
    <property type="match status" value="1"/>
</dbReference>
<organism evidence="15 16">
    <name type="scientific">Hoyosella altamirensis</name>
    <dbReference type="NCBI Taxonomy" id="616997"/>
    <lineage>
        <taxon>Bacteria</taxon>
        <taxon>Bacillati</taxon>
        <taxon>Actinomycetota</taxon>
        <taxon>Actinomycetes</taxon>
        <taxon>Mycobacteriales</taxon>
        <taxon>Hoyosellaceae</taxon>
        <taxon>Hoyosella</taxon>
    </lineage>
</organism>
<reference evidence="15 16" key="1">
    <citation type="submission" date="2020-08" db="EMBL/GenBank/DDBJ databases">
        <title>Sequencing the genomes of 1000 actinobacteria strains.</title>
        <authorList>
            <person name="Klenk H.-P."/>
        </authorList>
    </citation>
    <scope>NUCLEOTIDE SEQUENCE [LARGE SCALE GENOMIC DNA]</scope>
    <source>
        <strain evidence="15 16">DSM 45258</strain>
    </source>
</reference>
<evidence type="ECO:0000256" key="6">
    <source>
        <dbReference type="ARBA" id="ARBA00022692"/>
    </source>
</evidence>
<keyword evidence="9 12" id="KW-1133">Transmembrane helix</keyword>
<comment type="subcellular location">
    <subcellularLocation>
        <location evidence="3">Cell membrane</location>
    </subcellularLocation>
    <subcellularLocation>
        <location evidence="1">Membrane</location>
        <topology evidence="1">Multi-pass membrane protein</topology>
    </subcellularLocation>
    <subcellularLocation>
        <location evidence="2">Membrane</location>
        <topology evidence="2">Single-pass membrane protein</topology>
    </subcellularLocation>
</comment>
<feature type="transmembrane region" description="Helical" evidence="12">
    <location>
        <begin position="68"/>
        <end position="87"/>
    </location>
</feature>
<keyword evidence="8" id="KW-0573">Peptidoglycan synthesis</keyword>
<keyword evidence="11" id="KW-0961">Cell wall biogenesis/degradation</keyword>
<proteinExistence type="inferred from homology"/>
<dbReference type="GO" id="GO:0071972">
    <property type="term" value="F:peptidoglycan L,D-transpeptidase activity"/>
    <property type="evidence" value="ECO:0007669"/>
    <property type="project" value="TreeGrafter"/>
</dbReference>
<dbReference type="GO" id="GO:0051301">
    <property type="term" value="P:cell division"/>
    <property type="evidence" value="ECO:0007669"/>
    <property type="project" value="InterPro"/>
</dbReference>
<feature type="transmembrane region" description="Helical" evidence="12">
    <location>
        <begin position="212"/>
        <end position="232"/>
    </location>
</feature>
<evidence type="ECO:0000313" key="16">
    <source>
        <dbReference type="Proteomes" id="UP000567922"/>
    </source>
</evidence>
<dbReference type="InterPro" id="IPR001182">
    <property type="entry name" value="FtsW/RodA"/>
</dbReference>
<evidence type="ECO:0000256" key="7">
    <source>
        <dbReference type="ARBA" id="ARBA00022960"/>
    </source>
</evidence>
<feature type="domain" description="Penicillin-binding protein transpeptidase" evidence="13">
    <location>
        <begin position="613"/>
        <end position="928"/>
    </location>
</feature>
<dbReference type="Proteomes" id="UP000567922">
    <property type="component" value="Unassembled WGS sequence"/>
</dbReference>
<dbReference type="PANTHER" id="PTHR30627:SF2">
    <property type="entry name" value="PEPTIDOGLYCAN D,D-TRANSPEPTIDASE MRDA"/>
    <property type="match status" value="1"/>
</dbReference>
<feature type="transmembrane region" description="Helical" evidence="12">
    <location>
        <begin position="107"/>
        <end position="124"/>
    </location>
</feature>
<dbReference type="SUPFAM" id="SSF56601">
    <property type="entry name" value="beta-lactamase/transpeptidase-like"/>
    <property type="match status" value="1"/>
</dbReference>
<evidence type="ECO:0000256" key="10">
    <source>
        <dbReference type="ARBA" id="ARBA00023136"/>
    </source>
</evidence>
<feature type="transmembrane region" description="Helical" evidence="12">
    <location>
        <begin position="38"/>
        <end position="56"/>
    </location>
</feature>
<evidence type="ECO:0000256" key="9">
    <source>
        <dbReference type="ARBA" id="ARBA00022989"/>
    </source>
</evidence>
<dbReference type="RefSeq" id="WP_064440466.1">
    <property type="nucleotide sequence ID" value="NZ_BDDI01000008.1"/>
</dbReference>
<evidence type="ECO:0000313" key="15">
    <source>
        <dbReference type="EMBL" id="MBB3038539.1"/>
    </source>
</evidence>
<dbReference type="InterPro" id="IPR005311">
    <property type="entry name" value="PBP_dimer"/>
</dbReference>
<keyword evidence="16" id="KW-1185">Reference proteome</keyword>
<dbReference type="OrthoDB" id="9766847at2"/>
<dbReference type="SUPFAM" id="SSF56519">
    <property type="entry name" value="Penicillin binding protein dimerisation domain"/>
    <property type="match status" value="1"/>
</dbReference>
<comment type="similarity">
    <text evidence="4">Belongs to the transpeptidase family.</text>
</comment>
<feature type="transmembrane region" description="Helical" evidence="12">
    <location>
        <begin position="369"/>
        <end position="389"/>
    </location>
</feature>
<feature type="transmembrane region" description="Helical" evidence="12">
    <location>
        <begin position="131"/>
        <end position="164"/>
    </location>
</feature>
<dbReference type="Pfam" id="PF00905">
    <property type="entry name" value="Transpeptidase"/>
    <property type="match status" value="1"/>
</dbReference>
<evidence type="ECO:0000256" key="2">
    <source>
        <dbReference type="ARBA" id="ARBA00004167"/>
    </source>
</evidence>
<sequence>MHQGERKNASDPLLVGSAAVLVLFGLLNLLTLGMDSTALRHAVFAVVGFVLVFALSRIKLADLTLLSWSLYGAAVALLLAVPIVGVSVKGAQRWLEIGPISMQPADLAKLAVVLAIATVLGRGYRPWRLIIALGVACVPIGLVALQPDLSTALVLGATSVMLLILGRVPLLPLLPLFGIAIAAVPLAVLALRPYQLERIQVFLSGDHDPAGSGWAAVQAEIAIGAGGLFGLASDPLYPLRASYVPEREHDLAFVSLVYAWGLLAGLAVIIALLIVVWRCALAARVARTPQGALIASGVAVLFGVHGLVSVAANLSLLPHTGLPIPLFSYGGTVMTVHLAAIGLVLAVRRDGVRRPLWIPPGRAHPQPRGARAGALLVSALLIVMSGFIWELQNNRGDELLALSDEQMTRCIRIPAERGLILDRNGAPLATNSHEYQVQVVPGMFSADDVDDLAALVETPPDELTEMISARGEELSASAGAVGADQAQEIIDAGLPGVLVIPSGDRVYPHGEILGQILGFVRIGGTDDLERWPELALGAVVGAAGIERQYDAVLRGVDGRQCIFVDPAGLPVAPAERIDPVHGHDLRLHIDLEMQRLATQSLTDAIRTNGGDLGAVQVMDARTGAVLAMASVPGFDNNVYSPPADLGAIQSLADAPGHPMLNKVTQIAGPPGSTFKIVVAAANAHYQALSPAYVMPTGAAYVYGGHTFRNWQPMGPHNLVQALQWSDNVYFYRLGVMLGPDRMAEVAKALGVGERSGIDLPGEISGFLGTPETVARIGGTWYGGSTVLMGIGQGTVSVTPMQVARWTAGISTGAMVTPRIADAYGTDEYIRLPVPAPQRLAFADNLGPVRAGMRAAVTGGTAGQLADLPISSAAKTGTAEDPSAPGGGTNAWFSAVAPYEEPEIVVTAFVRGGGFGSAASGPVVKDLLQFYAENRHTSDPPGLP</sequence>
<dbReference type="GO" id="GO:0009252">
    <property type="term" value="P:peptidoglycan biosynthetic process"/>
    <property type="evidence" value="ECO:0007669"/>
    <property type="project" value="UniProtKB-KW"/>
</dbReference>
<gene>
    <name evidence="15" type="ORF">FHU29_003008</name>
</gene>
<evidence type="ECO:0000256" key="8">
    <source>
        <dbReference type="ARBA" id="ARBA00022984"/>
    </source>
</evidence>
<dbReference type="GO" id="GO:0071555">
    <property type="term" value="P:cell wall organization"/>
    <property type="evidence" value="ECO:0007669"/>
    <property type="project" value="UniProtKB-KW"/>
</dbReference>
<keyword evidence="6 12" id="KW-0812">Transmembrane</keyword>
<evidence type="ECO:0000256" key="12">
    <source>
        <dbReference type="SAM" id="Phobius"/>
    </source>
</evidence>
<evidence type="ECO:0000259" key="13">
    <source>
        <dbReference type="Pfam" id="PF00905"/>
    </source>
</evidence>
<dbReference type="InterPro" id="IPR050515">
    <property type="entry name" value="Beta-lactam/transpept"/>
</dbReference>
<feature type="transmembrane region" description="Helical" evidence="12">
    <location>
        <begin position="12"/>
        <end position="32"/>
    </location>
</feature>
<dbReference type="GO" id="GO:0008658">
    <property type="term" value="F:penicillin binding"/>
    <property type="evidence" value="ECO:0007669"/>
    <property type="project" value="InterPro"/>
</dbReference>
<keyword evidence="10 12" id="KW-0472">Membrane</keyword>
<dbReference type="InterPro" id="IPR012338">
    <property type="entry name" value="Beta-lactam/transpept-like"/>
</dbReference>
<keyword evidence="7" id="KW-0133">Cell shape</keyword>
<dbReference type="GO" id="GO:0005886">
    <property type="term" value="C:plasma membrane"/>
    <property type="evidence" value="ECO:0007669"/>
    <property type="project" value="UniProtKB-SubCell"/>
</dbReference>
<dbReference type="InterPro" id="IPR001460">
    <property type="entry name" value="PCN-bd_Tpept"/>
</dbReference>
<dbReference type="Gene3D" id="3.90.1310.10">
    <property type="entry name" value="Penicillin-binding protein 2a (Domain 2)"/>
    <property type="match status" value="1"/>
</dbReference>
<feature type="transmembrane region" description="Helical" evidence="12">
    <location>
        <begin position="326"/>
        <end position="348"/>
    </location>
</feature>
<dbReference type="Pfam" id="PF03717">
    <property type="entry name" value="PBP_dimer"/>
    <property type="match status" value="1"/>
</dbReference>
<accession>A0A839RQE9</accession>
<keyword evidence="5" id="KW-1003">Cell membrane</keyword>
<dbReference type="InterPro" id="IPR036138">
    <property type="entry name" value="PBP_dimer_sf"/>
</dbReference>
<dbReference type="AlphaFoldDB" id="A0A839RQE9"/>
<protein>
    <submittedName>
        <fullName evidence="15">Penicillin-binding protein 2</fullName>
    </submittedName>
</protein>
<dbReference type="EMBL" id="JACHWS010000003">
    <property type="protein sequence ID" value="MBB3038539.1"/>
    <property type="molecule type" value="Genomic_DNA"/>
</dbReference>
<feature type="transmembrane region" description="Helical" evidence="12">
    <location>
        <begin position="170"/>
        <end position="191"/>
    </location>
</feature>
<feature type="domain" description="Penicillin-binding protein dimerisation" evidence="14">
    <location>
        <begin position="413"/>
        <end position="568"/>
    </location>
</feature>
<evidence type="ECO:0000256" key="3">
    <source>
        <dbReference type="ARBA" id="ARBA00004236"/>
    </source>
</evidence>
<evidence type="ECO:0000259" key="14">
    <source>
        <dbReference type="Pfam" id="PF03717"/>
    </source>
</evidence>
<comment type="caution">
    <text evidence="15">The sequence shown here is derived from an EMBL/GenBank/DDBJ whole genome shotgun (WGS) entry which is preliminary data.</text>
</comment>